<evidence type="ECO:0000313" key="3">
    <source>
        <dbReference type="Proteomes" id="UP000033140"/>
    </source>
</evidence>
<evidence type="ECO:0000256" key="1">
    <source>
        <dbReference type="SAM" id="SignalP"/>
    </source>
</evidence>
<protein>
    <submittedName>
        <fullName evidence="2">Uncharacterized protein</fullName>
    </submittedName>
</protein>
<proteinExistence type="predicted"/>
<accession>A0A0E9NR37</accession>
<reference evidence="2 3" key="2">
    <citation type="journal article" date="2014" name="J. Gen. Appl. Microbiol.">
        <title>The early diverging ascomycetous budding yeast Saitoella complicata has three histone deacetylases belonging to the Clr6, Hos2, and Rpd3 lineages.</title>
        <authorList>
            <person name="Nishida H."/>
            <person name="Matsumoto T."/>
            <person name="Kondo S."/>
            <person name="Hamamoto M."/>
            <person name="Yoshikawa H."/>
        </authorList>
    </citation>
    <scope>NUCLEOTIDE SEQUENCE [LARGE SCALE GENOMIC DNA]</scope>
    <source>
        <strain evidence="2 3">NRRL Y-17804</strain>
    </source>
</reference>
<dbReference type="AlphaFoldDB" id="A0A0E9NR37"/>
<comment type="caution">
    <text evidence="2">The sequence shown here is derived from an EMBL/GenBank/DDBJ whole genome shotgun (WGS) entry which is preliminary data.</text>
</comment>
<gene>
    <name evidence="2" type="ORF">G7K_6425-t1</name>
</gene>
<keyword evidence="1" id="KW-0732">Signal</keyword>
<sequence length="323" mass="34833">MGISLFMRAVISLAWITSATVFGQSTTNSTADLCASNIFHLSTPPFDNYYTDSNRPHLFSTGLSVVNVVAQTPTDKAFALTPQPCLVERRDRCVPSGKFDAGGGDVEIGGDVNESYFAGPDDADLIGSDGVTFYGLALDGNNNQSIVEMMNSDDCFRHFLLNTNDDQLISFLNQAANNLNREFPAGTLTNAEMLVADPAFGGDPVHAANWTRGAYHGTVIWSWHTAVMAGGLERQLAQCDNSTSTPACVLMTQCISMWRFGVGEYMDGGFEVVLSSDIPAPGGIPQTESIPCNFGVSRSWQPRGTQFTPEVGTELDARHYELG</sequence>
<name>A0A0E9NR37_SAICN</name>
<keyword evidence="3" id="KW-1185">Reference proteome</keyword>
<evidence type="ECO:0000313" key="2">
    <source>
        <dbReference type="EMBL" id="GAO52347.1"/>
    </source>
</evidence>
<reference evidence="2 3" key="3">
    <citation type="journal article" date="2015" name="Genome Announc.">
        <title>Draft Genome Sequence of the Archiascomycetous Yeast Saitoella complicata.</title>
        <authorList>
            <person name="Yamauchi K."/>
            <person name="Kondo S."/>
            <person name="Hamamoto M."/>
            <person name="Takahashi Y."/>
            <person name="Ogura Y."/>
            <person name="Hayashi T."/>
            <person name="Nishida H."/>
        </authorList>
    </citation>
    <scope>NUCLEOTIDE SEQUENCE [LARGE SCALE GENOMIC DNA]</scope>
    <source>
        <strain evidence="2 3">NRRL Y-17804</strain>
    </source>
</reference>
<organism evidence="2 3">
    <name type="scientific">Saitoella complicata (strain BCRC 22490 / CBS 7301 / JCM 7358 / NBRC 10748 / NRRL Y-17804)</name>
    <dbReference type="NCBI Taxonomy" id="698492"/>
    <lineage>
        <taxon>Eukaryota</taxon>
        <taxon>Fungi</taxon>
        <taxon>Dikarya</taxon>
        <taxon>Ascomycota</taxon>
        <taxon>Taphrinomycotina</taxon>
        <taxon>Taphrinomycotina incertae sedis</taxon>
        <taxon>Saitoella</taxon>
    </lineage>
</organism>
<feature type="chain" id="PRO_5002430720" evidence="1">
    <location>
        <begin position="20"/>
        <end position="323"/>
    </location>
</feature>
<dbReference type="Proteomes" id="UP000033140">
    <property type="component" value="Unassembled WGS sequence"/>
</dbReference>
<dbReference type="EMBL" id="BACD03000066">
    <property type="protein sequence ID" value="GAO52347.1"/>
    <property type="molecule type" value="Genomic_DNA"/>
</dbReference>
<feature type="signal peptide" evidence="1">
    <location>
        <begin position="1"/>
        <end position="19"/>
    </location>
</feature>
<reference evidence="2 3" key="1">
    <citation type="journal article" date="2011" name="J. Gen. Appl. Microbiol.">
        <title>Draft genome sequencing of the enigmatic yeast Saitoella complicata.</title>
        <authorList>
            <person name="Nishida H."/>
            <person name="Hamamoto M."/>
            <person name="Sugiyama J."/>
        </authorList>
    </citation>
    <scope>NUCLEOTIDE SEQUENCE [LARGE SCALE GENOMIC DNA]</scope>
    <source>
        <strain evidence="2 3">NRRL Y-17804</strain>
    </source>
</reference>